<organism evidence="3 4">
    <name type="scientific">Streptomyces physcomitrii</name>
    <dbReference type="NCBI Taxonomy" id="2724184"/>
    <lineage>
        <taxon>Bacteria</taxon>
        <taxon>Bacillati</taxon>
        <taxon>Actinomycetota</taxon>
        <taxon>Actinomycetes</taxon>
        <taxon>Kitasatosporales</taxon>
        <taxon>Streptomycetaceae</taxon>
        <taxon>Streptomyces</taxon>
    </lineage>
</organism>
<protein>
    <submittedName>
        <fullName evidence="3">Uncharacterized protein</fullName>
    </submittedName>
</protein>
<feature type="compositionally biased region" description="Polar residues" evidence="1">
    <location>
        <begin position="25"/>
        <end position="44"/>
    </location>
</feature>
<keyword evidence="2" id="KW-0472">Membrane</keyword>
<keyword evidence="4" id="KW-1185">Reference proteome</keyword>
<name>A0ABX1GVX5_9ACTN</name>
<dbReference type="RefSeq" id="WP_168535470.1">
    <property type="nucleotide sequence ID" value="NZ_JAAWWP010000001.1"/>
</dbReference>
<evidence type="ECO:0000256" key="1">
    <source>
        <dbReference type="SAM" id="MobiDB-lite"/>
    </source>
</evidence>
<accession>A0ABX1GVX5</accession>
<reference evidence="3 4" key="1">
    <citation type="submission" date="2020-04" db="EMBL/GenBank/DDBJ databases">
        <title>Phylogenetic Diversity and Antibacterial Activity against Ralstonia solanacearum of Endophytic Actinomycete Isolated from Moss.</title>
        <authorList>
            <person name="Zhuang X."/>
        </authorList>
    </citation>
    <scope>NUCLEOTIDE SEQUENCE [LARGE SCALE GENOMIC DNA]</scope>
    <source>
        <strain evidence="3 4">LD120</strain>
    </source>
</reference>
<comment type="caution">
    <text evidence="3">The sequence shown here is derived from an EMBL/GenBank/DDBJ whole genome shotgun (WGS) entry which is preliminary data.</text>
</comment>
<feature type="transmembrane region" description="Helical" evidence="2">
    <location>
        <begin position="160"/>
        <end position="181"/>
    </location>
</feature>
<evidence type="ECO:0000313" key="3">
    <source>
        <dbReference type="EMBL" id="NKI40228.1"/>
    </source>
</evidence>
<proteinExistence type="predicted"/>
<feature type="transmembrane region" description="Helical" evidence="2">
    <location>
        <begin position="129"/>
        <end position="148"/>
    </location>
</feature>
<evidence type="ECO:0000256" key="2">
    <source>
        <dbReference type="SAM" id="Phobius"/>
    </source>
</evidence>
<dbReference type="Proteomes" id="UP000772196">
    <property type="component" value="Unassembled WGS sequence"/>
</dbReference>
<gene>
    <name evidence="3" type="ORF">HFV08_02955</name>
</gene>
<sequence>MDVDEEALNRGLDELSTPPPPASHQGANATNPTIPHQDGSSGAGSAQPVPGSASEPEHTPLQKLGTWFMCAVVFAILPPIAQLVQETSLKNHQAPGFFEFCARADLYIVCMGLAASAIAQAHMRAKSVPLFWTLWNVAVLLFATFLAAGADDKNIDPAVLGRNSFILLITTLLSAGFTTYLSERGPE</sequence>
<dbReference type="EMBL" id="JAAWWP010000001">
    <property type="protein sequence ID" value="NKI40228.1"/>
    <property type="molecule type" value="Genomic_DNA"/>
</dbReference>
<evidence type="ECO:0000313" key="4">
    <source>
        <dbReference type="Proteomes" id="UP000772196"/>
    </source>
</evidence>
<keyword evidence="2" id="KW-0812">Transmembrane</keyword>
<keyword evidence="2" id="KW-1133">Transmembrane helix</keyword>
<feature type="region of interest" description="Disordered" evidence="1">
    <location>
        <begin position="1"/>
        <end position="58"/>
    </location>
</feature>